<dbReference type="EMBL" id="QGTQ01000013">
    <property type="protein sequence ID" value="PWV99764.1"/>
    <property type="molecule type" value="Genomic_DNA"/>
</dbReference>
<dbReference type="Proteomes" id="UP000246635">
    <property type="component" value="Unassembled WGS sequence"/>
</dbReference>
<keyword evidence="2" id="KW-0813">Transport</keyword>
<evidence type="ECO:0000259" key="10">
    <source>
        <dbReference type="PROSITE" id="PS50893"/>
    </source>
</evidence>
<feature type="domain" description="ABC transporter" evidence="10">
    <location>
        <begin position="6"/>
        <end position="243"/>
    </location>
</feature>
<sequence length="506" mass="55227">MSDYILEMNNISKEFTGVKALADVNFKVARGEIHCLIGENGAGKSTLMKVLSGVYPHGSYKGDIVFEGQVQTFGRIADSVKAGIAIIYQELALFPDLTVYENIFAGNEVRRGAVVNWNQTIVQAKQMLDKVKLDVNPETLIKDLGVGKQQLVEIAKALSKNVKLLILDEPTAALNENDSENLLALLRELKSQGITCIMISHKLKEVISIADKATVLRDGRTICTLDASKGEISESVIIKNMVGREIEDIYPKRANKSFGSTILEVRDWSAYDSKLGRAVVKNVNLHVKQGEIVGIAGLMGSGRTELALSIFGNPKSYKLQGQLSVNGKPATFRHTSDAIRAGIAYVTEDRKGDGLFLIQDIKSNVTAANLHGVSSKGVINANEEVKVAQSYKDSLYVKAPSIEQIVGNLSGGNQQKVSLGKWLFVGPKLLILDEPTRGIDVGAKFEIYTIMNRLISEGMSIIMISSELGEVLGMSDRVYVMAEGRMKGELSIEEADQEKIMQFATQ</sequence>
<dbReference type="PANTHER" id="PTHR43790">
    <property type="entry name" value="CARBOHYDRATE TRANSPORT ATP-BINDING PROTEIN MG119-RELATED"/>
    <property type="match status" value="1"/>
</dbReference>
<dbReference type="InterPro" id="IPR017871">
    <property type="entry name" value="ABC_transporter-like_CS"/>
</dbReference>
<evidence type="ECO:0000256" key="8">
    <source>
        <dbReference type="ARBA" id="ARBA00022967"/>
    </source>
</evidence>
<evidence type="ECO:0000256" key="3">
    <source>
        <dbReference type="ARBA" id="ARBA00022475"/>
    </source>
</evidence>
<evidence type="ECO:0000313" key="11">
    <source>
        <dbReference type="EMBL" id="PWV99764.1"/>
    </source>
</evidence>
<dbReference type="InterPro" id="IPR003593">
    <property type="entry name" value="AAA+_ATPase"/>
</dbReference>
<organism evidence="11 12">
    <name type="scientific">Paenibacillus cellulosilyticus</name>
    <dbReference type="NCBI Taxonomy" id="375489"/>
    <lineage>
        <taxon>Bacteria</taxon>
        <taxon>Bacillati</taxon>
        <taxon>Bacillota</taxon>
        <taxon>Bacilli</taxon>
        <taxon>Bacillales</taxon>
        <taxon>Paenibacillaceae</taxon>
        <taxon>Paenibacillus</taxon>
    </lineage>
</organism>
<dbReference type="InterPro" id="IPR050107">
    <property type="entry name" value="ABC_carbohydrate_import_ATPase"/>
</dbReference>
<keyword evidence="4 11" id="KW-0762">Sugar transport</keyword>
<gene>
    <name evidence="11" type="ORF">DFQ01_113138</name>
</gene>
<reference evidence="11 12" key="1">
    <citation type="submission" date="2018-05" db="EMBL/GenBank/DDBJ databases">
        <title>Genomic Encyclopedia of Type Strains, Phase III (KMG-III): the genomes of soil and plant-associated and newly described type strains.</title>
        <authorList>
            <person name="Whitman W."/>
        </authorList>
    </citation>
    <scope>NUCLEOTIDE SEQUENCE [LARGE SCALE GENOMIC DNA]</scope>
    <source>
        <strain evidence="11 12">CECT 5696</strain>
    </source>
</reference>
<name>A0A2V2YRJ4_9BACL</name>
<evidence type="ECO:0000256" key="5">
    <source>
        <dbReference type="ARBA" id="ARBA00022737"/>
    </source>
</evidence>
<dbReference type="PROSITE" id="PS50893">
    <property type="entry name" value="ABC_TRANSPORTER_2"/>
    <property type="match status" value="2"/>
</dbReference>
<dbReference type="GO" id="GO:0016887">
    <property type="term" value="F:ATP hydrolysis activity"/>
    <property type="evidence" value="ECO:0007669"/>
    <property type="project" value="InterPro"/>
</dbReference>
<dbReference type="SUPFAM" id="SSF52540">
    <property type="entry name" value="P-loop containing nucleoside triphosphate hydrolases"/>
    <property type="match status" value="2"/>
</dbReference>
<dbReference type="FunFam" id="3.40.50.300:FF:000127">
    <property type="entry name" value="Ribose import ATP-binding protein RbsA"/>
    <property type="match status" value="1"/>
</dbReference>
<evidence type="ECO:0000256" key="7">
    <source>
        <dbReference type="ARBA" id="ARBA00022840"/>
    </source>
</evidence>
<evidence type="ECO:0000256" key="1">
    <source>
        <dbReference type="ARBA" id="ARBA00004202"/>
    </source>
</evidence>
<protein>
    <submittedName>
        <fullName evidence="11">Putative multiple sugar transport system ATP-binding protein</fullName>
    </submittedName>
</protein>
<keyword evidence="8" id="KW-1278">Translocase</keyword>
<comment type="caution">
    <text evidence="11">The sequence shown here is derived from an EMBL/GenBank/DDBJ whole genome shotgun (WGS) entry which is preliminary data.</text>
</comment>
<evidence type="ECO:0000256" key="9">
    <source>
        <dbReference type="ARBA" id="ARBA00023136"/>
    </source>
</evidence>
<dbReference type="RefSeq" id="WP_110045141.1">
    <property type="nucleotide sequence ID" value="NZ_CP054612.1"/>
</dbReference>
<dbReference type="CDD" id="cd03215">
    <property type="entry name" value="ABC_Carb_Monos_II"/>
    <property type="match status" value="1"/>
</dbReference>
<dbReference type="InterPro" id="IPR027417">
    <property type="entry name" value="P-loop_NTPase"/>
</dbReference>
<dbReference type="CDD" id="cd03216">
    <property type="entry name" value="ABC_Carb_Monos_I"/>
    <property type="match status" value="1"/>
</dbReference>
<evidence type="ECO:0000256" key="4">
    <source>
        <dbReference type="ARBA" id="ARBA00022597"/>
    </source>
</evidence>
<proteinExistence type="predicted"/>
<keyword evidence="7 11" id="KW-0067">ATP-binding</keyword>
<keyword evidence="12" id="KW-1185">Reference proteome</keyword>
<keyword evidence="3" id="KW-1003">Cell membrane</keyword>
<dbReference type="OrthoDB" id="9766104at2"/>
<keyword evidence="9" id="KW-0472">Membrane</keyword>
<dbReference type="GO" id="GO:0005524">
    <property type="term" value="F:ATP binding"/>
    <property type="evidence" value="ECO:0007669"/>
    <property type="project" value="UniProtKB-KW"/>
</dbReference>
<dbReference type="Gene3D" id="3.40.50.300">
    <property type="entry name" value="P-loop containing nucleotide triphosphate hydrolases"/>
    <property type="match status" value="2"/>
</dbReference>
<comment type="subcellular location">
    <subcellularLocation>
        <location evidence="1">Cell membrane</location>
        <topology evidence="1">Peripheral membrane protein</topology>
    </subcellularLocation>
</comment>
<dbReference type="InterPro" id="IPR003439">
    <property type="entry name" value="ABC_transporter-like_ATP-bd"/>
</dbReference>
<evidence type="ECO:0000256" key="2">
    <source>
        <dbReference type="ARBA" id="ARBA00022448"/>
    </source>
</evidence>
<evidence type="ECO:0000256" key="6">
    <source>
        <dbReference type="ARBA" id="ARBA00022741"/>
    </source>
</evidence>
<dbReference type="AlphaFoldDB" id="A0A2V2YRJ4"/>
<dbReference type="Pfam" id="PF00005">
    <property type="entry name" value="ABC_tran"/>
    <property type="match status" value="2"/>
</dbReference>
<dbReference type="PANTHER" id="PTHR43790:SF1">
    <property type="entry name" value="XYLOSE IMPORT ATP-BINDING PROTEIN XYLG"/>
    <property type="match status" value="1"/>
</dbReference>
<evidence type="ECO:0000313" key="12">
    <source>
        <dbReference type="Proteomes" id="UP000246635"/>
    </source>
</evidence>
<accession>A0A2V2YRJ4</accession>
<keyword evidence="5" id="KW-0677">Repeat</keyword>
<dbReference type="SMART" id="SM00382">
    <property type="entry name" value="AAA"/>
    <property type="match status" value="2"/>
</dbReference>
<keyword evidence="6" id="KW-0547">Nucleotide-binding</keyword>
<feature type="domain" description="ABC transporter" evidence="10">
    <location>
        <begin position="263"/>
        <end position="504"/>
    </location>
</feature>
<dbReference type="PROSITE" id="PS00211">
    <property type="entry name" value="ABC_TRANSPORTER_1"/>
    <property type="match status" value="1"/>
</dbReference>
<dbReference type="GO" id="GO:0005886">
    <property type="term" value="C:plasma membrane"/>
    <property type="evidence" value="ECO:0007669"/>
    <property type="project" value="UniProtKB-SubCell"/>
</dbReference>